<dbReference type="PROSITE" id="PS50948">
    <property type="entry name" value="PAN"/>
    <property type="match status" value="1"/>
</dbReference>
<name>A0A1D1XRS7_9ARAE</name>
<keyword evidence="1" id="KW-0348">Hemagglutinin</keyword>
<dbReference type="InterPro" id="IPR000719">
    <property type="entry name" value="Prot_kinase_dom"/>
</dbReference>
<evidence type="ECO:0000256" key="3">
    <source>
        <dbReference type="ARBA" id="ARBA00022737"/>
    </source>
</evidence>
<gene>
    <name evidence="10" type="primary">RKS1_5</name>
    <name evidence="10" type="ORF">g.113187</name>
</gene>
<dbReference type="Pfam" id="PF00954">
    <property type="entry name" value="S_locus_glycop"/>
    <property type="match status" value="1"/>
</dbReference>
<proteinExistence type="predicted"/>
<evidence type="ECO:0000256" key="4">
    <source>
        <dbReference type="ARBA" id="ARBA00023035"/>
    </source>
</evidence>
<dbReference type="Gene3D" id="2.90.10.10">
    <property type="entry name" value="Bulb-type lectin domain"/>
    <property type="match status" value="1"/>
</dbReference>
<keyword evidence="3" id="KW-0677">Repeat</keyword>
<feature type="domain" description="Bulb-type lectin" evidence="8">
    <location>
        <begin position="1"/>
        <end position="81"/>
    </location>
</feature>
<dbReference type="GO" id="GO:0005537">
    <property type="term" value="F:D-mannose binding"/>
    <property type="evidence" value="ECO:0007669"/>
    <property type="project" value="UniProtKB-KW"/>
</dbReference>
<dbReference type="GO" id="GO:0005524">
    <property type="term" value="F:ATP binding"/>
    <property type="evidence" value="ECO:0007669"/>
    <property type="project" value="InterPro"/>
</dbReference>
<feature type="non-terminal residue" evidence="10">
    <location>
        <position position="1"/>
    </location>
</feature>
<reference evidence="10" key="1">
    <citation type="submission" date="2015-07" db="EMBL/GenBank/DDBJ databases">
        <title>Transcriptome Assembly of Anthurium amnicola.</title>
        <authorList>
            <person name="Suzuki J."/>
        </authorList>
    </citation>
    <scope>NUCLEOTIDE SEQUENCE</scope>
</reference>
<dbReference type="GO" id="GO:0004672">
    <property type="term" value="F:protein kinase activity"/>
    <property type="evidence" value="ECO:0007669"/>
    <property type="project" value="InterPro"/>
</dbReference>
<keyword evidence="10" id="KW-0808">Transferase</keyword>
<dbReference type="InterPro" id="IPR003609">
    <property type="entry name" value="Pan_app"/>
</dbReference>
<dbReference type="Pfam" id="PF01453">
    <property type="entry name" value="B_lectin"/>
    <property type="match status" value="1"/>
</dbReference>
<evidence type="ECO:0000256" key="5">
    <source>
        <dbReference type="ARBA" id="ARBA00023157"/>
    </source>
</evidence>
<evidence type="ECO:0000256" key="1">
    <source>
        <dbReference type="ARBA" id="ARBA00022546"/>
    </source>
</evidence>
<keyword evidence="2" id="KW-0732">Signal</keyword>
<feature type="transmembrane region" description="Helical" evidence="6">
    <location>
        <begin position="374"/>
        <end position="397"/>
    </location>
</feature>
<dbReference type="PROSITE" id="PS50011">
    <property type="entry name" value="PROTEIN_KINASE_DOM"/>
    <property type="match status" value="1"/>
</dbReference>
<feature type="domain" description="Protein kinase" evidence="7">
    <location>
        <begin position="451"/>
        <end position="483"/>
    </location>
</feature>
<keyword evidence="10" id="KW-0430">Lectin</keyword>
<evidence type="ECO:0000259" key="7">
    <source>
        <dbReference type="PROSITE" id="PS50011"/>
    </source>
</evidence>
<evidence type="ECO:0000259" key="9">
    <source>
        <dbReference type="PROSITE" id="PS50948"/>
    </source>
</evidence>
<dbReference type="Pfam" id="PF08276">
    <property type="entry name" value="PAN_2"/>
    <property type="match status" value="1"/>
</dbReference>
<organism evidence="10">
    <name type="scientific">Anthurium amnicola</name>
    <dbReference type="NCBI Taxonomy" id="1678845"/>
    <lineage>
        <taxon>Eukaryota</taxon>
        <taxon>Viridiplantae</taxon>
        <taxon>Streptophyta</taxon>
        <taxon>Embryophyta</taxon>
        <taxon>Tracheophyta</taxon>
        <taxon>Spermatophyta</taxon>
        <taxon>Magnoliopsida</taxon>
        <taxon>Liliopsida</taxon>
        <taxon>Araceae</taxon>
        <taxon>Pothoideae</taxon>
        <taxon>Potheae</taxon>
        <taxon>Anthurium</taxon>
    </lineage>
</organism>
<dbReference type="EMBL" id="GDJX01022846">
    <property type="protein sequence ID" value="JAT45090.1"/>
    <property type="molecule type" value="Transcribed_RNA"/>
</dbReference>
<evidence type="ECO:0000259" key="8">
    <source>
        <dbReference type="PROSITE" id="PS50927"/>
    </source>
</evidence>
<dbReference type="GO" id="GO:0048544">
    <property type="term" value="P:recognition of pollen"/>
    <property type="evidence" value="ECO:0007669"/>
    <property type="project" value="InterPro"/>
</dbReference>
<dbReference type="InterPro" id="IPR000858">
    <property type="entry name" value="S_locus_glycoprot_dom"/>
</dbReference>
<protein>
    <submittedName>
        <fullName evidence="10">G-type lectin S-receptor-like serine/threonine-protein kinase RKS1</fullName>
    </submittedName>
</protein>
<dbReference type="InterPro" id="IPR011009">
    <property type="entry name" value="Kinase-like_dom_sf"/>
</dbReference>
<evidence type="ECO:0000256" key="6">
    <source>
        <dbReference type="SAM" id="Phobius"/>
    </source>
</evidence>
<keyword evidence="6" id="KW-0812">Transmembrane</keyword>
<keyword evidence="10" id="KW-0418">Kinase</keyword>
<evidence type="ECO:0000313" key="10">
    <source>
        <dbReference type="EMBL" id="JAT45090.1"/>
    </source>
</evidence>
<dbReference type="PROSITE" id="PS50927">
    <property type="entry name" value="BULB_LECTIN"/>
    <property type="match status" value="1"/>
</dbReference>
<keyword evidence="5" id="KW-1015">Disulfide bond</keyword>
<dbReference type="SUPFAM" id="SSF56112">
    <property type="entry name" value="Protein kinase-like (PK-like)"/>
    <property type="match status" value="1"/>
</dbReference>
<dbReference type="PANTHER" id="PTHR32444:SF247">
    <property type="entry name" value="OS01G0958200 PROTEIN"/>
    <property type="match status" value="1"/>
</dbReference>
<feature type="domain" description="Apple" evidence="9">
    <location>
        <begin position="266"/>
        <end position="342"/>
    </location>
</feature>
<dbReference type="AlphaFoldDB" id="A0A1D1XRS7"/>
<dbReference type="SMART" id="SM00473">
    <property type="entry name" value="PAN_AP"/>
    <property type="match status" value="1"/>
</dbReference>
<keyword evidence="10" id="KW-0675">Receptor</keyword>
<keyword evidence="6" id="KW-1133">Transmembrane helix</keyword>
<evidence type="ECO:0000256" key="2">
    <source>
        <dbReference type="ARBA" id="ARBA00022729"/>
    </source>
</evidence>
<sequence>PTPTPTPTVVWVANRDKPMNRFDGVLYLDGYGGLMTLDRSDNPLVLIPPGPGKITSNVTLLDSGNLVLRDQDSGKVLWQSFEYPTDTWLPGMKLGKKDKITQLLTSWRSNSDPRPGYSIFQANGSRLLVWLQGTQIWDSGDLVELGSNITPVLNFSYLTQSDESFLTYQTHYNLTRIVVEKEGQVRLWAWISGNWMVLWAAPAKYKCTVPGYCGPNGLCNGDGGTKDTCKCLQGFEPVSVDGWESGDWSGGCARRVALPNDTGSACSNTDGFIPLQSVDLDWPAPYYVVASNPTVQDCKDKCLANCLCTAYVLGHGKDPGCYMWTDPMMGLRQNNSQVADLCVRLAASELNQTPKTNRPTDEMPNRQSPKGRRLLLIVLPVVFVTILICGVPLCCFLRKKFEGHEEQTLLRDIGIDGATCKFVDVNKGGGERGPEIYVYSFANILAATQNFTDDNKLGEGGFGPVYKGILPDGQEIAIKRLST</sequence>
<accession>A0A1D1XRS7</accession>
<dbReference type="InterPro" id="IPR036426">
    <property type="entry name" value="Bulb-type_lectin_dom_sf"/>
</dbReference>
<dbReference type="GO" id="GO:0051707">
    <property type="term" value="P:response to other organism"/>
    <property type="evidence" value="ECO:0007669"/>
    <property type="project" value="UniProtKB-ARBA"/>
</dbReference>
<dbReference type="PANTHER" id="PTHR32444">
    <property type="entry name" value="BULB-TYPE LECTIN DOMAIN-CONTAINING PROTEIN"/>
    <property type="match status" value="1"/>
</dbReference>
<dbReference type="InterPro" id="IPR001480">
    <property type="entry name" value="Bulb-type_lectin_dom"/>
</dbReference>
<keyword evidence="4" id="KW-0465">Mannose-binding</keyword>
<dbReference type="SUPFAM" id="SSF51110">
    <property type="entry name" value="alpha-D-mannose-specific plant lectins"/>
    <property type="match status" value="1"/>
</dbReference>
<dbReference type="Gene3D" id="3.30.200.20">
    <property type="entry name" value="Phosphorylase Kinase, domain 1"/>
    <property type="match status" value="1"/>
</dbReference>
<dbReference type="CDD" id="cd01098">
    <property type="entry name" value="PAN_AP_plant"/>
    <property type="match status" value="1"/>
</dbReference>
<keyword evidence="6" id="KW-0472">Membrane</keyword>